<name>A0ABT1YHU8_9BACL</name>
<sequence>MKLMVTGATGNLGALVVEALLKTVPPKSIAVSVRDPKKAEHLSDLGVDVRYGNFNEYESLVAAFAGIDRLLIISSGDLQNRIEQHMTAIRAAKEANVGFIVYTSAPNATDSQFDLAKDHRETEEAIKKSGIPYSFLRNNWYLENEMGTFQAVLNGAPWAVASGSGKLGWAARRDYAEAAAHVLAGQGHENTTYELSGKLLTQDELASIFEEAMNREVRVLHLDDESYGKMLGEVGVPEAVIPFLISMQRGIREGGLDVESKDLQQLLGRPATPLSEAIRQMLS</sequence>
<proteinExistence type="predicted"/>
<accession>A0ABT1YHU8</accession>
<dbReference type="InterPro" id="IPR036291">
    <property type="entry name" value="NAD(P)-bd_dom_sf"/>
</dbReference>
<dbReference type="InterPro" id="IPR008030">
    <property type="entry name" value="NmrA-like"/>
</dbReference>
<dbReference type="PANTHER" id="PTHR47129:SF1">
    <property type="entry name" value="NMRA-LIKE DOMAIN-CONTAINING PROTEIN"/>
    <property type="match status" value="1"/>
</dbReference>
<reference evidence="2 3" key="1">
    <citation type="submission" date="2022-08" db="EMBL/GenBank/DDBJ databases">
        <title>Paenibacillus endoradicis sp. nov., Paenibacillus radicibacter sp. nov and Paenibacillus pararadicis sp. nov., three cold-adapted plant growth-promoting bacteria isolated from root of Larix gmelinii in Great Khingan.</title>
        <authorList>
            <person name="Xue H."/>
        </authorList>
    </citation>
    <scope>NUCLEOTIDE SEQUENCE [LARGE SCALE GENOMIC DNA]</scope>
    <source>
        <strain evidence="2 3">N5-1-1-5</strain>
    </source>
</reference>
<dbReference type="EMBL" id="JANQBD010000011">
    <property type="protein sequence ID" value="MCR8632766.1"/>
    <property type="molecule type" value="Genomic_DNA"/>
</dbReference>
<dbReference type="RefSeq" id="WP_258214352.1">
    <property type="nucleotide sequence ID" value="NZ_JANQBD010000011.1"/>
</dbReference>
<dbReference type="Pfam" id="PF05368">
    <property type="entry name" value="NmrA"/>
    <property type="match status" value="1"/>
</dbReference>
<dbReference type="Gene3D" id="3.90.25.10">
    <property type="entry name" value="UDP-galactose 4-epimerase, domain 1"/>
    <property type="match status" value="1"/>
</dbReference>
<feature type="domain" description="NmrA-like" evidence="1">
    <location>
        <begin position="2"/>
        <end position="249"/>
    </location>
</feature>
<dbReference type="SUPFAM" id="SSF51735">
    <property type="entry name" value="NAD(P)-binding Rossmann-fold domains"/>
    <property type="match status" value="1"/>
</dbReference>
<dbReference type="Gene3D" id="3.40.50.720">
    <property type="entry name" value="NAD(P)-binding Rossmann-like Domain"/>
    <property type="match status" value="1"/>
</dbReference>
<dbReference type="CDD" id="cd05269">
    <property type="entry name" value="TMR_SDR_a"/>
    <property type="match status" value="1"/>
</dbReference>
<organism evidence="2 3">
    <name type="scientific">Paenibacillus radicis</name>
    <name type="common">ex Xue et al. 2023</name>
    <dbReference type="NCBI Taxonomy" id="2972489"/>
    <lineage>
        <taxon>Bacteria</taxon>
        <taxon>Bacillati</taxon>
        <taxon>Bacillota</taxon>
        <taxon>Bacilli</taxon>
        <taxon>Bacillales</taxon>
        <taxon>Paenibacillaceae</taxon>
        <taxon>Paenibacillus</taxon>
    </lineage>
</organism>
<protein>
    <submittedName>
        <fullName evidence="2">SDR family oxidoreductase</fullName>
    </submittedName>
</protein>
<gene>
    <name evidence="2" type="ORF">NV381_16305</name>
</gene>
<evidence type="ECO:0000259" key="1">
    <source>
        <dbReference type="Pfam" id="PF05368"/>
    </source>
</evidence>
<evidence type="ECO:0000313" key="2">
    <source>
        <dbReference type="EMBL" id="MCR8632766.1"/>
    </source>
</evidence>
<keyword evidence="3" id="KW-1185">Reference proteome</keyword>
<comment type="caution">
    <text evidence="2">The sequence shown here is derived from an EMBL/GenBank/DDBJ whole genome shotgun (WGS) entry which is preliminary data.</text>
</comment>
<evidence type="ECO:0000313" key="3">
    <source>
        <dbReference type="Proteomes" id="UP001300012"/>
    </source>
</evidence>
<dbReference type="Proteomes" id="UP001300012">
    <property type="component" value="Unassembled WGS sequence"/>
</dbReference>
<dbReference type="InterPro" id="IPR052718">
    <property type="entry name" value="NmrA-type_oxidoreductase"/>
</dbReference>
<dbReference type="PANTHER" id="PTHR47129">
    <property type="entry name" value="QUINONE OXIDOREDUCTASE 2"/>
    <property type="match status" value="1"/>
</dbReference>